<dbReference type="Proteomes" id="UP000314294">
    <property type="component" value="Unassembled WGS sequence"/>
</dbReference>
<reference evidence="1 2" key="1">
    <citation type="submission" date="2019-03" db="EMBL/GenBank/DDBJ databases">
        <title>First draft genome of Liparis tanakae, snailfish: a comprehensive survey of snailfish specific genes.</title>
        <authorList>
            <person name="Kim W."/>
            <person name="Song I."/>
            <person name="Jeong J.-H."/>
            <person name="Kim D."/>
            <person name="Kim S."/>
            <person name="Ryu S."/>
            <person name="Song J.Y."/>
            <person name="Lee S.K."/>
        </authorList>
    </citation>
    <scope>NUCLEOTIDE SEQUENCE [LARGE SCALE GENOMIC DNA]</scope>
    <source>
        <tissue evidence="1">Muscle</tissue>
    </source>
</reference>
<dbReference type="AlphaFoldDB" id="A0A4Z2H0Z2"/>
<protein>
    <submittedName>
        <fullName evidence="1">Uncharacterized protein</fullName>
    </submittedName>
</protein>
<dbReference type="EMBL" id="SRLO01000377">
    <property type="protein sequence ID" value="TNN58504.1"/>
    <property type="molecule type" value="Genomic_DNA"/>
</dbReference>
<proteinExistence type="predicted"/>
<comment type="caution">
    <text evidence="1">The sequence shown here is derived from an EMBL/GenBank/DDBJ whole genome shotgun (WGS) entry which is preliminary data.</text>
</comment>
<evidence type="ECO:0000313" key="2">
    <source>
        <dbReference type="Proteomes" id="UP000314294"/>
    </source>
</evidence>
<accession>A0A4Z2H0Z2</accession>
<evidence type="ECO:0000313" key="1">
    <source>
        <dbReference type="EMBL" id="TNN58504.1"/>
    </source>
</evidence>
<name>A0A4Z2H0Z2_9TELE</name>
<gene>
    <name evidence="1" type="ORF">EYF80_031307</name>
</gene>
<keyword evidence="2" id="KW-1185">Reference proteome</keyword>
<sequence>MGRRVEPGHGELGRTSTDRQVFVLCTDGATEPVVVTVVTTASRKRRWAKRDEIRGLCCGLLLWRCLCAIPSAGVQAPLTQAVVASGGVEDVGLELGADGLIAGQGHVNTAEAPKHTRTPEPPQSQRPAGFFFVSAAFCFLSVCWPRPPRPSCFPFPFPFALPLVVKELSDEFRERIL</sequence>
<organism evidence="1 2">
    <name type="scientific">Liparis tanakae</name>
    <name type="common">Tanaka's snailfish</name>
    <dbReference type="NCBI Taxonomy" id="230148"/>
    <lineage>
        <taxon>Eukaryota</taxon>
        <taxon>Metazoa</taxon>
        <taxon>Chordata</taxon>
        <taxon>Craniata</taxon>
        <taxon>Vertebrata</taxon>
        <taxon>Euteleostomi</taxon>
        <taxon>Actinopterygii</taxon>
        <taxon>Neopterygii</taxon>
        <taxon>Teleostei</taxon>
        <taxon>Neoteleostei</taxon>
        <taxon>Acanthomorphata</taxon>
        <taxon>Eupercaria</taxon>
        <taxon>Perciformes</taxon>
        <taxon>Cottioidei</taxon>
        <taxon>Cottales</taxon>
        <taxon>Liparidae</taxon>
        <taxon>Liparis</taxon>
    </lineage>
</organism>